<reference evidence="1 2" key="1">
    <citation type="submission" date="2018-06" db="EMBL/GenBank/DDBJ databases">
        <authorList>
            <consortium name="Pathogen Informatics"/>
            <person name="Doyle S."/>
        </authorList>
    </citation>
    <scope>NUCLEOTIDE SEQUENCE [LARGE SCALE GENOMIC DNA]</scope>
    <source>
        <strain evidence="1 2">NCTC11535</strain>
    </source>
</reference>
<gene>
    <name evidence="1" type="ORF">NCTC11535_01232</name>
</gene>
<name>A0ABY1VR97_9ACTO</name>
<comment type="caution">
    <text evidence="1">The sequence shown here is derived from an EMBL/GenBank/DDBJ whole genome shotgun (WGS) entry which is preliminary data.</text>
</comment>
<accession>A0ABY1VR97</accession>
<dbReference type="EMBL" id="UAPQ01000007">
    <property type="protein sequence ID" value="SPT53563.1"/>
    <property type="molecule type" value="Genomic_DNA"/>
</dbReference>
<protein>
    <submittedName>
        <fullName evidence="1">Protein of uncharacterized function (DUF3800)</fullName>
    </submittedName>
</protein>
<dbReference type="Proteomes" id="UP000250006">
    <property type="component" value="Unassembled WGS sequence"/>
</dbReference>
<evidence type="ECO:0000313" key="2">
    <source>
        <dbReference type="Proteomes" id="UP000250006"/>
    </source>
</evidence>
<proteinExistence type="predicted"/>
<organism evidence="1 2">
    <name type="scientific">Actinomyces bovis</name>
    <dbReference type="NCBI Taxonomy" id="1658"/>
    <lineage>
        <taxon>Bacteria</taxon>
        <taxon>Bacillati</taxon>
        <taxon>Actinomycetota</taxon>
        <taxon>Actinomycetes</taxon>
        <taxon>Actinomycetales</taxon>
        <taxon>Actinomycetaceae</taxon>
        <taxon>Actinomyces</taxon>
    </lineage>
</organism>
<dbReference type="InterPro" id="IPR024524">
    <property type="entry name" value="DUF3800"/>
</dbReference>
<keyword evidence="2" id="KW-1185">Reference proteome</keyword>
<sequence>MGALQKEGGKLFFYGDEKPIGTLKQTGEDSGTRTVKALRETINRLCTYAENQSEELLVLMDAITEKSRQELVAQMYAHIYSRSRPSRDHEEMRRIVEAPLHVDSRLNVGIQFADWVCGLLTRLSHWQIVEGSEFGWASERFADTLKDSFTFDSKIRRLEEGDIYRSSILKLGERAYSAYSVGIRLDVPRDFYAKLRESAQMRQKPGGSA</sequence>
<dbReference type="Pfam" id="PF12686">
    <property type="entry name" value="DUF3800"/>
    <property type="match status" value="1"/>
</dbReference>
<evidence type="ECO:0000313" key="1">
    <source>
        <dbReference type="EMBL" id="SPT53563.1"/>
    </source>
</evidence>